<evidence type="ECO:0000256" key="1">
    <source>
        <dbReference type="SAM" id="MobiDB-lite"/>
    </source>
</evidence>
<organism evidence="2 3">
    <name type="scientific">Acidovorax phage ACP17</name>
    <dbReference type="NCBI Taxonomy" id="2010329"/>
    <lineage>
        <taxon>Viruses</taxon>
        <taxon>Duplodnaviria</taxon>
        <taxon>Heunggongvirae</taxon>
        <taxon>Uroviricota</taxon>
        <taxon>Caudoviricetes</taxon>
        <taxon>Busanvirus</taxon>
        <taxon>Busanvirus ACP17</taxon>
    </lineage>
</organism>
<proteinExistence type="predicted"/>
<feature type="compositionally biased region" description="Acidic residues" evidence="1">
    <location>
        <begin position="43"/>
        <end position="55"/>
    </location>
</feature>
<protein>
    <submittedName>
        <fullName evidence="2">Uncharacterized protein</fullName>
    </submittedName>
</protein>
<keyword evidence="3" id="KW-1185">Reference proteome</keyword>
<dbReference type="Proteomes" id="UP000224101">
    <property type="component" value="Segment"/>
</dbReference>
<feature type="region of interest" description="Disordered" evidence="1">
    <location>
        <begin position="40"/>
        <end position="62"/>
    </location>
</feature>
<dbReference type="EMBL" id="KY979132">
    <property type="protein sequence ID" value="ASD50417.1"/>
    <property type="molecule type" value="Genomic_DNA"/>
</dbReference>
<name>A0A218M2Z9_9CAUD</name>
<evidence type="ECO:0000313" key="3">
    <source>
        <dbReference type="Proteomes" id="UP000224101"/>
    </source>
</evidence>
<dbReference type="GeneID" id="40085821"/>
<dbReference type="KEGG" id="vg:40085821"/>
<reference evidence="2 3" key="1">
    <citation type="submission" date="2017-08" db="EMBL/GenBank/DDBJ databases">
        <title>Characterization and complete genome sequence of novel bacteriophage infecting the causal agent of bacterial fruit blotch, Acidovorax citrulli.</title>
        <authorList>
            <person name="Midani A.R."/>
            <person name="Park S.-H."/>
            <person name="Choi T.-J."/>
        </authorList>
    </citation>
    <scope>NUCLEOTIDE SEQUENCE [LARGE SCALE GENOMIC DNA]</scope>
</reference>
<dbReference type="RefSeq" id="YP_009609736.1">
    <property type="nucleotide sequence ID" value="NC_041997.1"/>
</dbReference>
<sequence>MGRSYKDRAAVVNNWERRLSNDDRNNKTRGRVPLSKVTVREEDFLDDEPYEDQPEGMENSTL</sequence>
<evidence type="ECO:0000313" key="2">
    <source>
        <dbReference type="EMBL" id="ASD50417.1"/>
    </source>
</evidence>
<accession>A0A218M2Z9</accession>